<dbReference type="AlphaFoldDB" id="A0A8T3BTB7"/>
<evidence type="ECO:0000313" key="1">
    <source>
        <dbReference type="EMBL" id="KAI0520542.1"/>
    </source>
</evidence>
<accession>A0A8T3BTB7</accession>
<evidence type="ECO:0000313" key="2">
    <source>
        <dbReference type="Proteomes" id="UP000829196"/>
    </source>
</evidence>
<sequence>MYEKGFPQKFIAWIKGCIYDVSFSIYINGALQGRIQYLKFTIANTIAYWIRGAIIPKAGCKLIDRICASWYKTKFDSPFNLLNTRAAHYWKLICSTAATVKHSLNFNVTNMDCSLSLQWDPWVKGKSLAEMNLHCLQRGLLDGGKVITWTGKGVPNYQGYEATERNFCYFAICCLLLLLKNLPSDRVFGCPKAIIIWYTSLDGLRLPLVLAPLIDVCLLFRVVIRGQPGSTRAHKQWC</sequence>
<keyword evidence="2" id="KW-1185">Reference proteome</keyword>
<comment type="caution">
    <text evidence="1">The sequence shown here is derived from an EMBL/GenBank/DDBJ whole genome shotgun (WGS) entry which is preliminary data.</text>
</comment>
<dbReference type="EMBL" id="JAGYWB010000006">
    <property type="protein sequence ID" value="KAI0520542.1"/>
    <property type="molecule type" value="Genomic_DNA"/>
</dbReference>
<organism evidence="1 2">
    <name type="scientific">Dendrobium nobile</name>
    <name type="common">Orchid</name>
    <dbReference type="NCBI Taxonomy" id="94219"/>
    <lineage>
        <taxon>Eukaryota</taxon>
        <taxon>Viridiplantae</taxon>
        <taxon>Streptophyta</taxon>
        <taxon>Embryophyta</taxon>
        <taxon>Tracheophyta</taxon>
        <taxon>Spermatophyta</taxon>
        <taxon>Magnoliopsida</taxon>
        <taxon>Liliopsida</taxon>
        <taxon>Asparagales</taxon>
        <taxon>Orchidaceae</taxon>
        <taxon>Epidendroideae</taxon>
        <taxon>Malaxideae</taxon>
        <taxon>Dendrobiinae</taxon>
        <taxon>Dendrobium</taxon>
    </lineage>
</organism>
<name>A0A8T3BTB7_DENNO</name>
<dbReference type="Proteomes" id="UP000829196">
    <property type="component" value="Unassembled WGS sequence"/>
</dbReference>
<reference evidence="1" key="1">
    <citation type="journal article" date="2022" name="Front. Genet.">
        <title>Chromosome-Scale Assembly of the Dendrobium nobile Genome Provides Insights Into the Molecular Mechanism of the Biosynthesis of the Medicinal Active Ingredient of Dendrobium.</title>
        <authorList>
            <person name="Xu Q."/>
            <person name="Niu S.-C."/>
            <person name="Li K.-L."/>
            <person name="Zheng P.-J."/>
            <person name="Zhang X.-J."/>
            <person name="Jia Y."/>
            <person name="Liu Y."/>
            <person name="Niu Y.-X."/>
            <person name="Yu L.-H."/>
            <person name="Chen D.-F."/>
            <person name="Zhang G.-Q."/>
        </authorList>
    </citation>
    <scope>NUCLEOTIDE SEQUENCE</scope>
    <source>
        <tissue evidence="1">Leaf</tissue>
    </source>
</reference>
<proteinExistence type="predicted"/>
<protein>
    <submittedName>
        <fullName evidence="1">Uncharacterized protein</fullName>
    </submittedName>
</protein>
<gene>
    <name evidence="1" type="ORF">KFK09_008018</name>
</gene>